<evidence type="ECO:0000313" key="1">
    <source>
        <dbReference type="EMBL" id="THC79827.1"/>
    </source>
</evidence>
<dbReference type="EMBL" id="SSHM01000001">
    <property type="protein sequence ID" value="THC79827.1"/>
    <property type="molecule type" value="Genomic_DNA"/>
</dbReference>
<reference evidence="1 2" key="1">
    <citation type="submission" date="2019-04" db="EMBL/GenBank/DDBJ databases">
        <title>Genome Announcement to Ensure Probiotic Safety of Lactobacillus rhamnosus UBLR-58.</title>
        <authorList>
            <person name="Sulthana A."/>
            <person name="Lakshmi S.G."/>
            <person name="Madempudi R.S."/>
        </authorList>
    </citation>
    <scope>NUCLEOTIDE SEQUENCE [LARGE SCALE GENOMIC DNA]</scope>
    <source>
        <strain evidence="1 2">UBLR-58</strain>
    </source>
</reference>
<proteinExistence type="predicted"/>
<evidence type="ECO:0000313" key="2">
    <source>
        <dbReference type="Proteomes" id="UP000307517"/>
    </source>
</evidence>
<protein>
    <submittedName>
        <fullName evidence="1">Uncharacterized protein</fullName>
    </submittedName>
</protein>
<dbReference type="NCBIfam" id="NF040518">
    <property type="entry name" value="Lacto_Palin_RP3"/>
    <property type="match status" value="1"/>
</dbReference>
<gene>
    <name evidence="1" type="ORF">E6L36_05070</name>
</gene>
<comment type="caution">
    <text evidence="1">The sequence shown here is derived from an EMBL/GenBank/DDBJ whole genome shotgun (WGS) entry which is preliminary data.</text>
</comment>
<accession>A0AB74IBS2</accession>
<dbReference type="AntiFam" id="ANF00268">
    <property type="entry name" value="DNA repeat translations related to WP_015765070.1"/>
</dbReference>
<dbReference type="AlphaFoldDB" id="A0AB74IBS2"/>
<organism evidence="1 2">
    <name type="scientific">Lacticaseibacillus rhamnosus</name>
    <name type="common">Lactobacillus rhamnosus</name>
    <dbReference type="NCBI Taxonomy" id="47715"/>
    <lineage>
        <taxon>Bacteria</taxon>
        <taxon>Bacillati</taxon>
        <taxon>Bacillota</taxon>
        <taxon>Bacilli</taxon>
        <taxon>Lactobacillales</taxon>
        <taxon>Lactobacillaceae</taxon>
        <taxon>Lacticaseibacillus</taxon>
    </lineage>
</organism>
<dbReference type="Proteomes" id="UP000307517">
    <property type="component" value="Unassembled WGS sequence"/>
</dbReference>
<sequence length="70" mass="8007">MMAALWPLRLRSLHVDFCAGERVMERESARVRTVALHMITGPGIDHFSQISYTHISTPANALENKNWRCI</sequence>
<name>A0AB74IBS2_LACRH</name>